<keyword evidence="3" id="KW-0540">Nuclease</keyword>
<dbReference type="Proteomes" id="UP000244081">
    <property type="component" value="Unassembled WGS sequence"/>
</dbReference>
<name>A0A2T5V7R8_9HYPH</name>
<dbReference type="InterPro" id="IPR004843">
    <property type="entry name" value="Calcineurin-like_PHP"/>
</dbReference>
<protein>
    <submittedName>
        <fullName evidence="3">DNA repair exonuclease SbcCD nuclease subunit</fullName>
    </submittedName>
</protein>
<dbReference type="Pfam" id="PF00149">
    <property type="entry name" value="Metallophos"/>
    <property type="match status" value="1"/>
</dbReference>
<gene>
    <name evidence="3" type="ORF">C8N35_106176</name>
</gene>
<dbReference type="SUPFAM" id="SSF56300">
    <property type="entry name" value="Metallo-dependent phosphatases"/>
    <property type="match status" value="1"/>
</dbReference>
<reference evidence="3 4" key="1">
    <citation type="submission" date="2018-04" db="EMBL/GenBank/DDBJ databases">
        <title>Genomic Encyclopedia of Archaeal and Bacterial Type Strains, Phase II (KMG-II): from individual species to whole genera.</title>
        <authorList>
            <person name="Goeker M."/>
        </authorList>
    </citation>
    <scope>NUCLEOTIDE SEQUENCE [LARGE SCALE GENOMIC DNA]</scope>
    <source>
        <strain evidence="3 4">DSM 23382</strain>
    </source>
</reference>
<dbReference type="EMBL" id="QAYG01000006">
    <property type="protein sequence ID" value="PTW59791.1"/>
    <property type="molecule type" value="Genomic_DNA"/>
</dbReference>
<comment type="caution">
    <text evidence="3">The sequence shown here is derived from an EMBL/GenBank/DDBJ whole genome shotgun (WGS) entry which is preliminary data.</text>
</comment>
<evidence type="ECO:0000313" key="4">
    <source>
        <dbReference type="Proteomes" id="UP000244081"/>
    </source>
</evidence>
<evidence type="ECO:0000259" key="2">
    <source>
        <dbReference type="Pfam" id="PF00149"/>
    </source>
</evidence>
<dbReference type="AlphaFoldDB" id="A0A2T5V7R8"/>
<organism evidence="3 4">
    <name type="scientific">Breoghania corrubedonensis</name>
    <dbReference type="NCBI Taxonomy" id="665038"/>
    <lineage>
        <taxon>Bacteria</taxon>
        <taxon>Pseudomonadati</taxon>
        <taxon>Pseudomonadota</taxon>
        <taxon>Alphaproteobacteria</taxon>
        <taxon>Hyphomicrobiales</taxon>
        <taxon>Stappiaceae</taxon>
        <taxon>Breoghania</taxon>
    </lineage>
</organism>
<proteinExistence type="predicted"/>
<keyword evidence="4" id="KW-1185">Reference proteome</keyword>
<dbReference type="GO" id="GO:0004527">
    <property type="term" value="F:exonuclease activity"/>
    <property type="evidence" value="ECO:0007669"/>
    <property type="project" value="UniProtKB-KW"/>
</dbReference>
<dbReference type="InterPro" id="IPR050535">
    <property type="entry name" value="DNA_Repair-Maintenance_Comp"/>
</dbReference>
<accession>A0A2T5V7R8</accession>
<dbReference type="InterPro" id="IPR029052">
    <property type="entry name" value="Metallo-depent_PP-like"/>
</dbReference>
<evidence type="ECO:0000313" key="3">
    <source>
        <dbReference type="EMBL" id="PTW59791.1"/>
    </source>
</evidence>
<dbReference type="Gene3D" id="3.60.21.10">
    <property type="match status" value="1"/>
</dbReference>
<keyword evidence="3" id="KW-0269">Exonuclease</keyword>
<dbReference type="CDD" id="cd00840">
    <property type="entry name" value="MPP_Mre11_N"/>
    <property type="match status" value="1"/>
</dbReference>
<feature type="domain" description="Calcineurin-like phosphoesterase" evidence="2">
    <location>
        <begin position="15"/>
        <end position="212"/>
    </location>
</feature>
<dbReference type="PANTHER" id="PTHR30337">
    <property type="entry name" value="COMPONENT OF ATP-DEPENDENT DSDNA EXONUCLEASE"/>
    <property type="match status" value="1"/>
</dbReference>
<dbReference type="InterPro" id="IPR041796">
    <property type="entry name" value="Mre11_N"/>
</dbReference>
<evidence type="ECO:0000256" key="1">
    <source>
        <dbReference type="ARBA" id="ARBA00022801"/>
    </source>
</evidence>
<dbReference type="PANTHER" id="PTHR30337:SF7">
    <property type="entry name" value="PHOSPHOESTERASE"/>
    <property type="match status" value="1"/>
</dbReference>
<keyword evidence="1" id="KW-0378">Hydrolase</keyword>
<sequence>MPCTLARGTRSALPFRFIHTADIHLDSPLKSLALRNAELGRLIGGATRAAFSQIVDLACEEAVDAVLIAGDLYDGAQTSMKTAIFLAHELQRLDDAGIRTFLIRGNHDAASRITNELTLPASVTTFTARAETVTLTPDAPFEVAIHGVSFRQPQAPDSLLDKFKPPVAGAVNIAMLHTSLGGAPGHDPYAPCQPAELDAMGFDYWALGHIHQRSVQGAASKIVMPGIPQGRDIGEAGGKSVSLVTVADDRIITIEERTVALARFERVAVDLAGVEDWSEMVSRIESALRTARAALDCRHLVARLELSGQTPLSWRLRRDADKLAGEAEAIALAIGDTWIDKITNATVSADAEAEPASGDGPPLQELGALIDGEILQSPGYRQAVEALADDITSQLPGEIRDVLGEDTERRAKILDDLAREGARDILARLQAAPESGDA</sequence>